<protein>
    <recommendedName>
        <fullName evidence="9">(4-O-methyl)-D-glucuronate--lignin esterase</fullName>
        <ecNumber evidence="9">3.1.1.117</ecNumber>
    </recommendedName>
</protein>
<sequence>MSPTSTRPPATASPTGDPPATTPGIPTATSLPGCAQLPEPLTLQANQRLPDPFTFFNGTRVTNMTDWTCRRSEISQLFQRLELGVIPAAPESVTASISGPILSVTISRGGRSVTIHPTISYPPSGSAPYSALIVFGGTTLPRPAGVAFITLNNDEIAQHNDTSSRGVGLFYELYGADHPASAMMAWTWGVSRLIDALQNLPSANIDSDRLAITGCGVNGRGALVAGAFEERLSLTIPMESGTGGAGCWRIAQKLFSTGHVTITASDLARENVWFSKTFNDYASRVDELPFDHHLLAALVAPRGLLILDNSQFSWLGPASVFGCMKTGRKVYEALGYADSMGVSQIAHTDYCQFPPDQYVEYQAFMNKFLAGKRTENTTVLKTDKPNDAGFVEAEWVDWTVPNLVAGSSPPTAPNEPPPTPTGANCVAPAELTDPSNARLPNPFTFAKRSDNSGSPIDLAVNSTEEWYCRREQIGQLFQKYEFGTLEARPQYVSGEIFGKTLTVNIGHKNRNISFQATLQYPDTDDPGPFPYIIALGGSTLPHLADMALITFDPEDLAQANGTDSRGKGKFYELYGEDHSASALMVWAWGVSRIIDAIGTAPVNLERKGVGVTGCSDHGRGALVAGAFDQRIELTLVIESGVGGAGCWRIADDLKKSGIGALTAADIVKDTVLFSSTFTEFANRTSELPVDHHLLAAMVAPRGLLVLENSAFSWLGVSSVYGCMKTARKVYESLGVKERMGVSQVGHTDHCQFQGQQYPELNAFVNKFLRYRSQEQTNYFKTDVPNDAGYVESKWVDWVLPNL</sequence>
<feature type="compositionally biased region" description="Pro residues" evidence="10">
    <location>
        <begin position="410"/>
        <end position="420"/>
    </location>
</feature>
<evidence type="ECO:0000256" key="8">
    <source>
        <dbReference type="ARBA" id="ARBA00024511"/>
    </source>
</evidence>
<dbReference type="InterPro" id="IPR054579">
    <property type="entry name" value="GCE-like_dom"/>
</dbReference>
<evidence type="ECO:0000256" key="2">
    <source>
        <dbReference type="ARBA" id="ARBA00010092"/>
    </source>
</evidence>
<dbReference type="AlphaFoldDB" id="A0A4Q2D4H0"/>
<accession>A0A4Q2D4H0</accession>
<dbReference type="EMBL" id="SDEE01000974">
    <property type="protein sequence ID" value="RXW13234.1"/>
    <property type="molecule type" value="Genomic_DNA"/>
</dbReference>
<keyword evidence="3" id="KW-0719">Serine esterase</keyword>
<feature type="domain" description="4-O-methyl-glucuronoyl methylesterase-like" evidence="11">
    <location>
        <begin position="104"/>
        <end position="335"/>
    </location>
</feature>
<evidence type="ECO:0000256" key="5">
    <source>
        <dbReference type="ARBA" id="ARBA00022729"/>
    </source>
</evidence>
<evidence type="ECO:0000256" key="9">
    <source>
        <dbReference type="ARBA" id="ARBA00026105"/>
    </source>
</evidence>
<dbReference type="GO" id="GO:0046274">
    <property type="term" value="P:lignin catabolic process"/>
    <property type="evidence" value="ECO:0007669"/>
    <property type="project" value="UniProtKB-KW"/>
</dbReference>
<feature type="compositionally biased region" description="Low complexity" evidence="10">
    <location>
        <begin position="1"/>
        <end position="15"/>
    </location>
</feature>
<dbReference type="SUPFAM" id="SSF53474">
    <property type="entry name" value="alpha/beta-Hydrolases"/>
    <property type="match status" value="2"/>
</dbReference>
<evidence type="ECO:0000256" key="4">
    <source>
        <dbReference type="ARBA" id="ARBA00022525"/>
    </source>
</evidence>
<dbReference type="Pfam" id="PF22244">
    <property type="entry name" value="GCE_fung"/>
    <property type="match status" value="2"/>
</dbReference>
<evidence type="ECO:0000256" key="1">
    <source>
        <dbReference type="ARBA" id="ARBA00004613"/>
    </source>
</evidence>
<evidence type="ECO:0000256" key="6">
    <source>
        <dbReference type="ARBA" id="ARBA00022801"/>
    </source>
</evidence>
<name>A0A4Q2D4H0_9AGAR</name>
<evidence type="ECO:0000259" key="11">
    <source>
        <dbReference type="Pfam" id="PF22244"/>
    </source>
</evidence>
<proteinExistence type="inferred from homology"/>
<comment type="similarity">
    <text evidence="2">Belongs to the carbohydrate esterase 15 (CE15) family.</text>
</comment>
<evidence type="ECO:0000256" key="7">
    <source>
        <dbReference type="ARBA" id="ARBA00023185"/>
    </source>
</evidence>
<keyword evidence="6" id="KW-0378">Hydrolase</keyword>
<dbReference type="InterPro" id="IPR029058">
    <property type="entry name" value="AB_hydrolase_fold"/>
</dbReference>
<keyword evidence="5" id="KW-0732">Signal</keyword>
<comment type="catalytic activity">
    <reaction evidence="8">
        <text>a 4-O-methyl-alpha-D-glucuronosyl ester derivative + H2O = 4-O-methyl-alpha-D-glucuronate derivative + an alcohol + H(+)</text>
        <dbReference type="Rhea" id="RHEA:67452"/>
        <dbReference type="ChEBI" id="CHEBI:15377"/>
        <dbReference type="ChEBI" id="CHEBI:15378"/>
        <dbReference type="ChEBI" id="CHEBI:30879"/>
        <dbReference type="ChEBI" id="CHEBI:171667"/>
        <dbReference type="ChEBI" id="CHEBI:171668"/>
        <dbReference type="EC" id="3.1.1.117"/>
    </reaction>
    <physiologicalReaction direction="left-to-right" evidence="8">
        <dbReference type="Rhea" id="RHEA:67453"/>
    </physiologicalReaction>
</comment>
<dbReference type="GO" id="GO:0052689">
    <property type="term" value="F:carboxylic ester hydrolase activity"/>
    <property type="evidence" value="ECO:0007669"/>
    <property type="project" value="UniProtKB-KW"/>
</dbReference>
<keyword evidence="13" id="KW-1185">Reference proteome</keyword>
<evidence type="ECO:0000256" key="10">
    <source>
        <dbReference type="SAM" id="MobiDB-lite"/>
    </source>
</evidence>
<reference evidence="12 13" key="1">
    <citation type="submission" date="2019-01" db="EMBL/GenBank/DDBJ databases">
        <title>Draft genome sequence of Psathyrella aberdarensis IHI B618.</title>
        <authorList>
            <person name="Buettner E."/>
            <person name="Kellner H."/>
        </authorList>
    </citation>
    <scope>NUCLEOTIDE SEQUENCE [LARGE SCALE GENOMIC DNA]</scope>
    <source>
        <strain evidence="12 13">IHI B618</strain>
    </source>
</reference>
<feature type="domain" description="4-O-methyl-glucuronoyl methylesterase-like" evidence="11">
    <location>
        <begin position="503"/>
        <end position="734"/>
    </location>
</feature>
<evidence type="ECO:0000313" key="12">
    <source>
        <dbReference type="EMBL" id="RXW13234.1"/>
    </source>
</evidence>
<dbReference type="EC" id="3.1.1.117" evidence="9"/>
<gene>
    <name evidence="12" type="ORF">EST38_g12617</name>
</gene>
<dbReference type="OrthoDB" id="2851509at2759"/>
<dbReference type="STRING" id="2316362.A0A4Q2D4H0"/>
<keyword evidence="7" id="KW-0439">Lignin degradation</keyword>
<evidence type="ECO:0000313" key="13">
    <source>
        <dbReference type="Proteomes" id="UP000290288"/>
    </source>
</evidence>
<comment type="subcellular location">
    <subcellularLocation>
        <location evidence="1">Secreted</location>
    </subcellularLocation>
</comment>
<dbReference type="Proteomes" id="UP000290288">
    <property type="component" value="Unassembled WGS sequence"/>
</dbReference>
<comment type="caution">
    <text evidence="12">The sequence shown here is derived from an EMBL/GenBank/DDBJ whole genome shotgun (WGS) entry which is preliminary data.</text>
</comment>
<feature type="region of interest" description="Disordered" evidence="10">
    <location>
        <begin position="1"/>
        <end position="32"/>
    </location>
</feature>
<dbReference type="GO" id="GO:0005576">
    <property type="term" value="C:extracellular region"/>
    <property type="evidence" value="ECO:0007669"/>
    <property type="project" value="UniProtKB-SubCell"/>
</dbReference>
<organism evidence="12 13">
    <name type="scientific">Candolleomyces aberdarensis</name>
    <dbReference type="NCBI Taxonomy" id="2316362"/>
    <lineage>
        <taxon>Eukaryota</taxon>
        <taxon>Fungi</taxon>
        <taxon>Dikarya</taxon>
        <taxon>Basidiomycota</taxon>
        <taxon>Agaricomycotina</taxon>
        <taxon>Agaricomycetes</taxon>
        <taxon>Agaricomycetidae</taxon>
        <taxon>Agaricales</taxon>
        <taxon>Agaricineae</taxon>
        <taxon>Psathyrellaceae</taxon>
        <taxon>Candolleomyces</taxon>
    </lineage>
</organism>
<feature type="region of interest" description="Disordered" evidence="10">
    <location>
        <begin position="404"/>
        <end position="423"/>
    </location>
</feature>
<dbReference type="Gene3D" id="3.40.50.1820">
    <property type="entry name" value="alpha/beta hydrolase"/>
    <property type="match status" value="2"/>
</dbReference>
<keyword evidence="4" id="KW-0964">Secreted</keyword>
<evidence type="ECO:0000256" key="3">
    <source>
        <dbReference type="ARBA" id="ARBA00022487"/>
    </source>
</evidence>